<evidence type="ECO:0000313" key="2">
    <source>
        <dbReference type="EMBL" id="BAC39709.1"/>
    </source>
</evidence>
<keyword evidence="1" id="KW-0812">Transmembrane</keyword>
<feature type="transmembrane region" description="Helical" evidence="1">
    <location>
        <begin position="92"/>
        <end position="114"/>
    </location>
</feature>
<reference evidence="2" key="3">
    <citation type="journal article" date="2000" name="Genome Res.">
        <title>RIKEN integrated sequence analysis (RISA) system--384-format sequencing pipeline with 384 multicapillary sequencer.</title>
        <authorList>
            <person name="Shibata K."/>
            <person name="Itoh M."/>
            <person name="Aizawa K."/>
            <person name="Nagaoka S."/>
            <person name="Sasaki N."/>
            <person name="Carninci P."/>
            <person name="Konno H."/>
            <person name="Akiyama J."/>
            <person name="Nishi K."/>
            <person name="Kitsunai T."/>
            <person name="Tashiro H."/>
            <person name="Itoh M."/>
            <person name="Sumi N."/>
            <person name="Ishii Y."/>
            <person name="Nakamura S."/>
            <person name="Hazama M."/>
            <person name="Nishine T."/>
            <person name="Harada A."/>
            <person name="Yamamoto R."/>
            <person name="Matsumoto H."/>
            <person name="Sakaguchi S."/>
            <person name="Ikegami T."/>
            <person name="Kashiwagi K."/>
            <person name="Fujiwake S."/>
            <person name="Inoue K."/>
            <person name="Togawa Y."/>
            <person name="Izawa M."/>
            <person name="Ohara E."/>
            <person name="Watahiki M."/>
            <person name="Yoneda Y."/>
            <person name="Ishikawa T."/>
            <person name="Ozawa K."/>
            <person name="Tanaka T."/>
            <person name="Matsuura S."/>
            <person name="Kawai J."/>
            <person name="Okazaki Y."/>
            <person name="Muramatsu M."/>
            <person name="Inoue Y."/>
            <person name="Kira A."/>
            <person name="Hayashizaki Y."/>
        </authorList>
    </citation>
    <scope>NUCLEOTIDE SEQUENCE</scope>
    <source>
        <strain evidence="2">C57BL/6J</strain>
        <tissue evidence="2">Head</tissue>
    </source>
</reference>
<reference evidence="2" key="2">
    <citation type="journal article" date="2000" name="Genome Res.">
        <title>Normalization and subtraction of cap-trapper-selected cDNAs to prepare full-length cDNA libraries for rapid discovery of new genes.</title>
        <authorList>
            <person name="Carninci P."/>
            <person name="Shibata Y."/>
            <person name="Hayatsu N."/>
            <person name="Sugahara Y."/>
            <person name="Shibata K."/>
            <person name="Itoh M."/>
            <person name="Konno H."/>
            <person name="Okazaki Y."/>
            <person name="Muramatsu M."/>
            <person name="Hayashizaki Y."/>
        </authorList>
    </citation>
    <scope>NUCLEOTIDE SEQUENCE</scope>
    <source>
        <strain evidence="2">C57BL/6J</strain>
        <tissue evidence="2">Head</tissue>
    </source>
</reference>
<accession>Q8C385</accession>
<gene>
    <name evidence="3" type="primary">Gm16496</name>
</gene>
<dbReference type="EMBL" id="AK086648">
    <property type="protein sequence ID" value="BAC39709.1"/>
    <property type="molecule type" value="mRNA"/>
</dbReference>
<reference evidence="2" key="6">
    <citation type="submission" date="2002-04" db="EMBL/GenBank/DDBJ databases">
        <authorList>
            <person name="Adachi J."/>
            <person name="Aizawa K."/>
            <person name="Akimura T."/>
            <person name="Arakawa T."/>
            <person name="Bono H."/>
            <person name="Carninci P."/>
            <person name="Fukuda S."/>
            <person name="Furuno M."/>
            <person name="Hanagaki T."/>
            <person name="Hara A."/>
            <person name="Hashizume W."/>
            <person name="Hayashida K."/>
            <person name="Hayatsu N."/>
            <person name="Hiramoto K."/>
            <person name="Hiraoka T."/>
            <person name="Hirozane T."/>
            <person name="Hori F."/>
            <person name="Imotani K."/>
            <person name="Ishii Y."/>
            <person name="Itoh M."/>
            <person name="Kagawa I."/>
            <person name="Kasukawa T."/>
            <person name="Katoh H."/>
            <person name="Kawai J."/>
            <person name="Kojima Y."/>
            <person name="Kondo S."/>
            <person name="Konno H."/>
            <person name="Kouda M."/>
            <person name="Koya S."/>
            <person name="Kurihara C."/>
            <person name="Matsuyama T."/>
            <person name="Miyazaki A."/>
            <person name="Murata M."/>
            <person name="Nakamura M."/>
            <person name="Nishi K."/>
            <person name="Nomura K."/>
            <person name="Numazaki R."/>
            <person name="Ohno M."/>
            <person name="Ohsato N."/>
            <person name="Okazaki Y."/>
            <person name="Saito R."/>
            <person name="Saitoh H."/>
            <person name="Sakai C."/>
            <person name="Sakai K."/>
            <person name="Sakazume N."/>
            <person name="Sano H."/>
            <person name="Sasaki D."/>
            <person name="Shibata K."/>
            <person name="Shinagawa A."/>
            <person name="Shiraki T."/>
            <person name="Sogabe Y."/>
            <person name="Tagami M."/>
            <person name="Tagawa A."/>
            <person name="Takahashi F."/>
            <person name="Takaku-Akahira S."/>
            <person name="Takeda Y."/>
            <person name="Tanaka T."/>
            <person name="Tomaru A."/>
            <person name="Toya T."/>
            <person name="Yasunishi A."/>
            <person name="Muramatsu M."/>
            <person name="Hayashizaki Y."/>
        </authorList>
    </citation>
    <scope>NUCLEOTIDE SEQUENCE</scope>
    <source>
        <strain evidence="2">C57BL/6J</strain>
        <tissue evidence="2">Head</tissue>
    </source>
</reference>
<keyword evidence="1" id="KW-0472">Membrane</keyword>
<proteinExistence type="evidence at transcript level"/>
<evidence type="ECO:0000313" key="3">
    <source>
        <dbReference type="MGI" id="MGI:3642912"/>
    </source>
</evidence>
<reference evidence="2" key="8">
    <citation type="journal article" date="2005" name="Science">
        <title>Antisense Transcription in the Mammalian Transcriptome.</title>
        <authorList>
            <consortium name="RIKEN Genome Exploration Research Group and Genome Science Group (Genome Network Project Core Group) and the FANTOM Consortium"/>
        </authorList>
    </citation>
    <scope>NUCLEOTIDE SEQUENCE</scope>
    <source>
        <strain evidence="2">C57BL/6J</strain>
        <tissue evidence="2">Head</tissue>
    </source>
</reference>
<feature type="transmembrane region" description="Helical" evidence="1">
    <location>
        <begin position="63"/>
        <end position="80"/>
    </location>
</feature>
<dbReference type="AGR" id="MGI:3642912"/>
<dbReference type="AlphaFoldDB" id="Q8C385"/>
<reference evidence="2" key="5">
    <citation type="journal article" date="2002" name="Nature">
        <title>Analysis of the mouse transcriptome based on functional annotation of 60,770 full-length cDNAs.</title>
        <authorList>
            <consortium name="The FANTOM Consortium and the RIKEN Genome Exploration Research Group Phase I and II Team"/>
        </authorList>
    </citation>
    <scope>NUCLEOTIDE SEQUENCE</scope>
    <source>
        <strain evidence="2">C57BL/6J</strain>
        <tissue evidence="2">Head</tissue>
    </source>
</reference>
<dbReference type="MGI" id="MGI:3642912">
    <property type="gene designation" value="Gm16496"/>
</dbReference>
<organism evidence="2">
    <name type="scientific">Mus musculus</name>
    <name type="common">Mouse</name>
    <dbReference type="NCBI Taxonomy" id="10090"/>
    <lineage>
        <taxon>Eukaryota</taxon>
        <taxon>Metazoa</taxon>
        <taxon>Chordata</taxon>
        <taxon>Craniata</taxon>
        <taxon>Vertebrata</taxon>
        <taxon>Euteleostomi</taxon>
        <taxon>Mammalia</taxon>
        <taxon>Eutheria</taxon>
        <taxon>Euarchontoglires</taxon>
        <taxon>Glires</taxon>
        <taxon>Rodentia</taxon>
        <taxon>Myomorpha</taxon>
        <taxon>Muroidea</taxon>
        <taxon>Muridae</taxon>
        <taxon>Murinae</taxon>
        <taxon>Mus</taxon>
        <taxon>Mus</taxon>
    </lineage>
</organism>
<reference evidence="2" key="1">
    <citation type="journal article" date="1999" name="Methods Enzymol.">
        <title>High-efficiency full-length cDNA cloning.</title>
        <authorList>
            <person name="Carninci P."/>
            <person name="Hayashizaki Y."/>
        </authorList>
    </citation>
    <scope>NUCLEOTIDE SEQUENCE</scope>
    <source>
        <strain evidence="2">C57BL/6J</strain>
        <tissue evidence="2">Head</tissue>
    </source>
</reference>
<reference evidence="2" key="4">
    <citation type="journal article" date="2001" name="Nature">
        <title>Functional annotation of a full-length mouse cDNA collection.</title>
        <authorList>
            <consortium name="The RIKEN Genome Exploration Research Group Phase II Team and the FANTOM Consortium"/>
        </authorList>
    </citation>
    <scope>NUCLEOTIDE SEQUENCE</scope>
    <source>
        <strain evidence="2">C57BL/6J</strain>
        <tissue evidence="2">Head</tissue>
    </source>
</reference>
<protein>
    <submittedName>
        <fullName evidence="2">Uncharacterized protein</fullName>
    </submittedName>
</protein>
<keyword evidence="1" id="KW-1133">Transmembrane helix</keyword>
<evidence type="ECO:0000256" key="1">
    <source>
        <dbReference type="SAM" id="Phobius"/>
    </source>
</evidence>
<name>Q8C385_MOUSE</name>
<reference evidence="2" key="7">
    <citation type="journal article" date="2005" name="Science">
        <title>The Transcriptional Landscape of the Mammalian Genome.</title>
        <authorList>
            <consortium name="The FANTOM Consortium"/>
            <consortium name="Riken Genome Exploration Research Group and Genome Science Group (Genome Network Project Core Group)"/>
        </authorList>
    </citation>
    <scope>NUCLEOTIDE SEQUENCE</scope>
    <source>
        <strain evidence="2">C57BL/6J</strain>
        <tissue evidence="2">Head</tissue>
    </source>
</reference>
<sequence length="124" mass="13678">MEEIKSREQGKQLASAALLSPQNTYLSHASVEWLSHPSPQGTSQWPHSAIWSTTVLGVYRSALALYILDCLCIMVISGLSEDESKQELQDTLGLGVNFCPLLFTALWFDIAVTNNKLVLKAGRK</sequence>